<protein>
    <submittedName>
        <fullName evidence="1">Uncharacterized protein</fullName>
    </submittedName>
</protein>
<name>A0A3B0UA06_9ZZZZ</name>
<organism evidence="1">
    <name type="scientific">hydrothermal vent metagenome</name>
    <dbReference type="NCBI Taxonomy" id="652676"/>
    <lineage>
        <taxon>unclassified sequences</taxon>
        <taxon>metagenomes</taxon>
        <taxon>ecological metagenomes</taxon>
    </lineage>
</organism>
<reference evidence="1" key="1">
    <citation type="submission" date="2018-06" db="EMBL/GenBank/DDBJ databases">
        <authorList>
            <person name="Zhirakovskaya E."/>
        </authorList>
    </citation>
    <scope>NUCLEOTIDE SEQUENCE</scope>
</reference>
<evidence type="ECO:0000313" key="1">
    <source>
        <dbReference type="EMBL" id="VAW16286.1"/>
    </source>
</evidence>
<proteinExistence type="predicted"/>
<dbReference type="EMBL" id="UOEO01000048">
    <property type="protein sequence ID" value="VAW16286.1"/>
    <property type="molecule type" value="Genomic_DNA"/>
</dbReference>
<sequence length="83" mass="9130">MARVLCNNYHTLVNGAFNAAIVSHLYFQVHERQSSHACGGPLRKIFGCGPPKASTVQPVFFQGSHLSVFDLIYAALFIPHSRS</sequence>
<dbReference type="AlphaFoldDB" id="A0A3B0UA06"/>
<accession>A0A3B0UA06</accession>
<gene>
    <name evidence="1" type="ORF">MNBD_ALPHA12-1400</name>
</gene>